<accession>A0A0F8ZK05</accession>
<evidence type="ECO:0000313" key="1">
    <source>
        <dbReference type="EMBL" id="KKK94148.1"/>
    </source>
</evidence>
<dbReference type="EMBL" id="LAZR01047471">
    <property type="protein sequence ID" value="KKK94148.1"/>
    <property type="molecule type" value="Genomic_DNA"/>
</dbReference>
<gene>
    <name evidence="1" type="ORF">LCGC14_2685770</name>
</gene>
<dbReference type="Gene3D" id="3.40.50.1820">
    <property type="entry name" value="alpha/beta hydrolase"/>
    <property type="match status" value="1"/>
</dbReference>
<dbReference type="InterPro" id="IPR029058">
    <property type="entry name" value="AB_hydrolase_fold"/>
</dbReference>
<dbReference type="PANTHER" id="PTHR21357:SF4">
    <property type="entry name" value="FAM172 FAMILY PROTEIN HOMOLOG CG10038"/>
    <property type="match status" value="1"/>
</dbReference>
<feature type="non-terminal residue" evidence="1">
    <location>
        <position position="165"/>
    </location>
</feature>
<name>A0A0F8ZK05_9ZZZZ</name>
<dbReference type="PANTHER" id="PTHR21357">
    <property type="entry name" value="FAM172 FAMILY PROTEIN HOMOLOG CG10038"/>
    <property type="match status" value="1"/>
</dbReference>
<comment type="caution">
    <text evidence="1">The sequence shown here is derived from an EMBL/GenBank/DDBJ whole genome shotgun (WGS) entry which is preliminary data.</text>
</comment>
<organism evidence="1">
    <name type="scientific">marine sediment metagenome</name>
    <dbReference type="NCBI Taxonomy" id="412755"/>
    <lineage>
        <taxon>unclassified sequences</taxon>
        <taxon>metagenomes</taxon>
        <taxon>ecological metagenomes</taxon>
    </lineage>
</organism>
<protein>
    <recommendedName>
        <fullName evidence="2">AB hydrolase-1 domain-containing protein</fullName>
    </recommendedName>
</protein>
<dbReference type="GO" id="GO:0035197">
    <property type="term" value="F:siRNA binding"/>
    <property type="evidence" value="ECO:0007669"/>
    <property type="project" value="TreeGrafter"/>
</dbReference>
<proteinExistence type="predicted"/>
<dbReference type="AlphaFoldDB" id="A0A0F8ZK05"/>
<dbReference type="GO" id="GO:0005634">
    <property type="term" value="C:nucleus"/>
    <property type="evidence" value="ECO:0007669"/>
    <property type="project" value="TreeGrafter"/>
</dbReference>
<dbReference type="GO" id="GO:0031048">
    <property type="term" value="P:regulatory ncRNA-mediated heterochromatin formation"/>
    <property type="evidence" value="ECO:0007669"/>
    <property type="project" value="TreeGrafter"/>
</dbReference>
<sequence>MLEDEKELQKTTDKIVANILAANVAEKKIYTDERVGKEYWNLITPNAFDKKLIVIVVLGYPERAGVWSYTLLRQSRTSESSMERYFREFGRNDFGLVAINPNFFGPDIEGNSFIYQLERVVADIATDKKIGFIGFSMGGKILVEFLEQRPELLERVVGLALIDPT</sequence>
<dbReference type="InterPro" id="IPR048263">
    <property type="entry name" value="Arb2"/>
</dbReference>
<evidence type="ECO:0008006" key="2">
    <source>
        <dbReference type="Google" id="ProtNLM"/>
    </source>
</evidence>
<reference evidence="1" key="1">
    <citation type="journal article" date="2015" name="Nature">
        <title>Complex archaea that bridge the gap between prokaryotes and eukaryotes.</title>
        <authorList>
            <person name="Spang A."/>
            <person name="Saw J.H."/>
            <person name="Jorgensen S.L."/>
            <person name="Zaremba-Niedzwiedzka K."/>
            <person name="Martijn J."/>
            <person name="Lind A.E."/>
            <person name="van Eijk R."/>
            <person name="Schleper C."/>
            <person name="Guy L."/>
            <person name="Ettema T.J."/>
        </authorList>
    </citation>
    <scope>NUCLEOTIDE SEQUENCE</scope>
</reference>
<dbReference type="SUPFAM" id="SSF53474">
    <property type="entry name" value="alpha/beta-Hydrolases"/>
    <property type="match status" value="1"/>
</dbReference>